<keyword evidence="2" id="KW-0479">Metal-binding</keyword>
<keyword evidence="5" id="KW-0539">Nucleus</keyword>
<dbReference type="GO" id="GO:0005634">
    <property type="term" value="C:nucleus"/>
    <property type="evidence" value="ECO:0007669"/>
    <property type="project" value="UniProtKB-SubCell"/>
</dbReference>
<dbReference type="Gene3D" id="4.10.240.10">
    <property type="entry name" value="Zn(2)-C6 fungal-type DNA-binding domain"/>
    <property type="match status" value="1"/>
</dbReference>
<evidence type="ECO:0000256" key="1">
    <source>
        <dbReference type="ARBA" id="ARBA00004123"/>
    </source>
</evidence>
<dbReference type="GO" id="GO:0006351">
    <property type="term" value="P:DNA-templated transcription"/>
    <property type="evidence" value="ECO:0007669"/>
    <property type="project" value="InterPro"/>
</dbReference>
<dbReference type="AlphaFoldDB" id="A0A8H5F2X7"/>
<dbReference type="GO" id="GO:0000981">
    <property type="term" value="F:DNA-binding transcription factor activity, RNA polymerase II-specific"/>
    <property type="evidence" value="ECO:0007669"/>
    <property type="project" value="InterPro"/>
</dbReference>
<protein>
    <recommendedName>
        <fullName evidence="7">Zn(2)-C6 fungal-type domain-containing protein</fullName>
    </recommendedName>
</protein>
<evidence type="ECO:0000256" key="3">
    <source>
        <dbReference type="ARBA" id="ARBA00023015"/>
    </source>
</evidence>
<dbReference type="CDD" id="cd12148">
    <property type="entry name" value="fungal_TF_MHR"/>
    <property type="match status" value="1"/>
</dbReference>
<evidence type="ECO:0000256" key="5">
    <source>
        <dbReference type="ARBA" id="ARBA00023242"/>
    </source>
</evidence>
<evidence type="ECO:0000256" key="4">
    <source>
        <dbReference type="ARBA" id="ARBA00023163"/>
    </source>
</evidence>
<dbReference type="SMART" id="SM00066">
    <property type="entry name" value="GAL4"/>
    <property type="match status" value="1"/>
</dbReference>
<evidence type="ECO:0000256" key="6">
    <source>
        <dbReference type="SAM" id="MobiDB-lite"/>
    </source>
</evidence>
<dbReference type="InterPro" id="IPR001138">
    <property type="entry name" value="Zn2Cys6_DnaBD"/>
</dbReference>
<dbReference type="GO" id="GO:0008270">
    <property type="term" value="F:zinc ion binding"/>
    <property type="evidence" value="ECO:0007669"/>
    <property type="project" value="InterPro"/>
</dbReference>
<dbReference type="Pfam" id="PF04082">
    <property type="entry name" value="Fungal_trans"/>
    <property type="match status" value="1"/>
</dbReference>
<accession>A0A8H5F2X7</accession>
<keyword evidence="3" id="KW-0805">Transcription regulation</keyword>
<keyword evidence="4" id="KW-0804">Transcription</keyword>
<organism evidence="8 9">
    <name type="scientific">Psilocybe cf. subviscida</name>
    <dbReference type="NCBI Taxonomy" id="2480587"/>
    <lineage>
        <taxon>Eukaryota</taxon>
        <taxon>Fungi</taxon>
        <taxon>Dikarya</taxon>
        <taxon>Basidiomycota</taxon>
        <taxon>Agaricomycotina</taxon>
        <taxon>Agaricomycetes</taxon>
        <taxon>Agaricomycetidae</taxon>
        <taxon>Agaricales</taxon>
        <taxon>Agaricineae</taxon>
        <taxon>Strophariaceae</taxon>
        <taxon>Psilocybe</taxon>
    </lineage>
</organism>
<name>A0A8H5F2X7_9AGAR</name>
<dbReference type="EMBL" id="JAACJJ010000028">
    <property type="protein sequence ID" value="KAF5321731.1"/>
    <property type="molecule type" value="Genomic_DNA"/>
</dbReference>
<feature type="region of interest" description="Disordered" evidence="6">
    <location>
        <begin position="87"/>
        <end position="163"/>
    </location>
</feature>
<dbReference type="PANTHER" id="PTHR47338:SF5">
    <property type="entry name" value="ZN(II)2CYS6 TRANSCRIPTION FACTOR (EUROFUNG)"/>
    <property type="match status" value="1"/>
</dbReference>
<feature type="compositionally biased region" description="Low complexity" evidence="6">
    <location>
        <begin position="104"/>
        <end position="124"/>
    </location>
</feature>
<dbReference type="InterPro" id="IPR036864">
    <property type="entry name" value="Zn2-C6_fun-type_DNA-bd_sf"/>
</dbReference>
<dbReference type="GO" id="GO:0003677">
    <property type="term" value="F:DNA binding"/>
    <property type="evidence" value="ECO:0007669"/>
    <property type="project" value="InterPro"/>
</dbReference>
<reference evidence="8 9" key="1">
    <citation type="journal article" date="2020" name="ISME J.">
        <title>Uncovering the hidden diversity of litter-decomposition mechanisms in mushroom-forming fungi.</title>
        <authorList>
            <person name="Floudas D."/>
            <person name="Bentzer J."/>
            <person name="Ahren D."/>
            <person name="Johansson T."/>
            <person name="Persson P."/>
            <person name="Tunlid A."/>
        </authorList>
    </citation>
    <scope>NUCLEOTIDE SEQUENCE [LARGE SCALE GENOMIC DNA]</scope>
    <source>
        <strain evidence="8 9">CBS 101986</strain>
    </source>
</reference>
<dbReference type="PROSITE" id="PS50048">
    <property type="entry name" value="ZN2_CY6_FUNGAL_2"/>
    <property type="match status" value="1"/>
</dbReference>
<sequence>MESDALQFILETPQNHVGTKKRPRLVTSCDNCRLKKIKCNQSAPEAKCEACKASRISCRFRDRERYFAERSRAIAGPNSGVYATELKQQPQDASPPLAAAYTISSGSSSPSAPRSSSDSPRASGMVSAEADMSSRYQAPYSPNPRMGGSHHAQSSSISSFDSMRSNSNVPYNAYAPQSLNQPNYSPTNGRHINSYSQVTNARLLAYFDHEDGQRPRRDLMPHFIQVFFEQHPGEFPFLTHQETIADFYNNRLTPILANAIAAMAVQHTNLGELSARDLLNLAESYTEAARTAYTAIAQIPSIETLHGLMLISWFEQQRGRSTAFQTYYSVSAKMAQDLGLQDHSTLELYNDYEKSRRRTTWAGVLQLHSIYSRLR</sequence>
<dbReference type="InterPro" id="IPR050815">
    <property type="entry name" value="TF_fung"/>
</dbReference>
<evidence type="ECO:0000313" key="9">
    <source>
        <dbReference type="Proteomes" id="UP000567179"/>
    </source>
</evidence>
<dbReference type="Proteomes" id="UP000567179">
    <property type="component" value="Unassembled WGS sequence"/>
</dbReference>
<feature type="domain" description="Zn(2)-C6 fungal-type" evidence="7">
    <location>
        <begin position="28"/>
        <end position="60"/>
    </location>
</feature>
<dbReference type="SUPFAM" id="SSF57701">
    <property type="entry name" value="Zn2/Cys6 DNA-binding domain"/>
    <property type="match status" value="1"/>
</dbReference>
<dbReference type="PROSITE" id="PS00463">
    <property type="entry name" value="ZN2_CY6_FUNGAL_1"/>
    <property type="match status" value="1"/>
</dbReference>
<dbReference type="PANTHER" id="PTHR47338">
    <property type="entry name" value="ZN(II)2CYS6 TRANSCRIPTION FACTOR (EUROFUNG)-RELATED"/>
    <property type="match status" value="1"/>
</dbReference>
<dbReference type="InterPro" id="IPR007219">
    <property type="entry name" value="XnlR_reg_dom"/>
</dbReference>
<comment type="subcellular location">
    <subcellularLocation>
        <location evidence="1">Nucleus</location>
    </subcellularLocation>
</comment>
<comment type="caution">
    <text evidence="8">The sequence shown here is derived from an EMBL/GenBank/DDBJ whole genome shotgun (WGS) entry which is preliminary data.</text>
</comment>
<dbReference type="OrthoDB" id="2428527at2759"/>
<evidence type="ECO:0000256" key="2">
    <source>
        <dbReference type="ARBA" id="ARBA00022723"/>
    </source>
</evidence>
<evidence type="ECO:0000313" key="8">
    <source>
        <dbReference type="EMBL" id="KAF5321731.1"/>
    </source>
</evidence>
<proteinExistence type="predicted"/>
<gene>
    <name evidence="8" type="ORF">D9619_001725</name>
</gene>
<dbReference type="CDD" id="cd00067">
    <property type="entry name" value="GAL4"/>
    <property type="match status" value="1"/>
</dbReference>
<feature type="compositionally biased region" description="Low complexity" evidence="6">
    <location>
        <begin position="149"/>
        <end position="163"/>
    </location>
</feature>
<evidence type="ECO:0000259" key="7">
    <source>
        <dbReference type="PROSITE" id="PS50048"/>
    </source>
</evidence>
<dbReference type="Pfam" id="PF00172">
    <property type="entry name" value="Zn_clus"/>
    <property type="match status" value="1"/>
</dbReference>
<keyword evidence="9" id="KW-1185">Reference proteome</keyword>